<dbReference type="GO" id="GO:0005506">
    <property type="term" value="F:iron ion binding"/>
    <property type="evidence" value="ECO:0007669"/>
    <property type="project" value="InterPro"/>
</dbReference>
<dbReference type="GO" id="GO:0016705">
    <property type="term" value="F:oxidoreductase activity, acting on paired donors, with incorporation or reduction of molecular oxygen"/>
    <property type="evidence" value="ECO:0007669"/>
    <property type="project" value="InterPro"/>
</dbReference>
<name>A0A395MHN0_9HYPO</name>
<feature type="chain" id="PRO_5017316939" evidence="10">
    <location>
        <begin position="19"/>
        <end position="519"/>
    </location>
</feature>
<keyword evidence="10" id="KW-0732">Signal</keyword>
<dbReference type="SUPFAM" id="SSF48264">
    <property type="entry name" value="Cytochrome P450"/>
    <property type="match status" value="1"/>
</dbReference>
<sequence length="519" mass="58045">MITLWIFLFLVVVWRLIASYNHLSKVPKEVPWATAGRFVPYLFTQVRGLWNMPYVMNTAYQKYCKHESICAIALPFSRPEILLPSSLIHWMTSQSGKVLSPTPVQMELVAAEHAFLNSFDQKESVVYDVLRVQMNRRLPALIPGLGEELKASIDKEFGSSTEWKETKLFVIVRRVVAKLITWLVVGDDLSRDQELVDNLSQFSLAVMPSAMGIALFPPFMQPIAAHLTCFLNRIYMNRALRILGPYIEKRIMEVETGISKTHPQNDVMTWHIEEALRKKEPRELMPQLIASRVFATTMAALEAITLTVTHTLFCVASSNSSAQIWSALEEEATPVLTGPINQNSIDELHFADAAIKEGLRLQTALKALTVQVMQPSGLTIKDTGVHLPQGARISVSAWGIHHDEDIYTDAYTYDAFRFAPQSRKRNISEGGDDDHLMTSPSEKCLSFGFGKHVCPGRHLAAAVTKLFLAHVAVNYDLEALKKNPGLLIIGHLPTPPTKAKLKIRSKGGLSFSKEDSTIV</sequence>
<evidence type="ECO:0000256" key="3">
    <source>
        <dbReference type="ARBA" id="ARBA00022617"/>
    </source>
</evidence>
<dbReference type="PANTHER" id="PTHR46206">
    <property type="entry name" value="CYTOCHROME P450"/>
    <property type="match status" value="1"/>
</dbReference>
<evidence type="ECO:0000256" key="6">
    <source>
        <dbReference type="ARBA" id="ARBA00023004"/>
    </source>
</evidence>
<dbReference type="AlphaFoldDB" id="A0A395MHN0"/>
<evidence type="ECO:0000313" key="12">
    <source>
        <dbReference type="Proteomes" id="UP000265631"/>
    </source>
</evidence>
<dbReference type="GO" id="GO:0004497">
    <property type="term" value="F:monooxygenase activity"/>
    <property type="evidence" value="ECO:0007669"/>
    <property type="project" value="UniProtKB-KW"/>
</dbReference>
<comment type="similarity">
    <text evidence="2 9">Belongs to the cytochrome P450 family.</text>
</comment>
<evidence type="ECO:0000313" key="11">
    <source>
        <dbReference type="EMBL" id="RFN47280.1"/>
    </source>
</evidence>
<proteinExistence type="inferred from homology"/>
<keyword evidence="4 8" id="KW-0479">Metal-binding</keyword>
<dbReference type="PROSITE" id="PS00086">
    <property type="entry name" value="CYTOCHROME_P450"/>
    <property type="match status" value="1"/>
</dbReference>
<evidence type="ECO:0000256" key="4">
    <source>
        <dbReference type="ARBA" id="ARBA00022723"/>
    </source>
</evidence>
<feature type="signal peptide" evidence="10">
    <location>
        <begin position="1"/>
        <end position="18"/>
    </location>
</feature>
<evidence type="ECO:0000256" key="8">
    <source>
        <dbReference type="PIRSR" id="PIRSR602403-1"/>
    </source>
</evidence>
<protein>
    <submittedName>
        <fullName evidence="11">Cytochrome p450</fullName>
    </submittedName>
</protein>
<comment type="cofactor">
    <cofactor evidence="1 8">
        <name>heme</name>
        <dbReference type="ChEBI" id="CHEBI:30413"/>
    </cofactor>
</comment>
<gene>
    <name evidence="11" type="ORF">FIE12Z_8462</name>
</gene>
<dbReference type="STRING" id="2594813.A0A395MHN0"/>
<keyword evidence="3 8" id="KW-0349">Heme</keyword>
<evidence type="ECO:0000256" key="7">
    <source>
        <dbReference type="ARBA" id="ARBA00023033"/>
    </source>
</evidence>
<comment type="caution">
    <text evidence="11">The sequence shown here is derived from an EMBL/GenBank/DDBJ whole genome shotgun (WGS) entry which is preliminary data.</text>
</comment>
<dbReference type="InterPro" id="IPR001128">
    <property type="entry name" value="Cyt_P450"/>
</dbReference>
<evidence type="ECO:0000256" key="1">
    <source>
        <dbReference type="ARBA" id="ARBA00001971"/>
    </source>
</evidence>
<dbReference type="InterPro" id="IPR002403">
    <property type="entry name" value="Cyt_P450_E_grp-IV"/>
</dbReference>
<dbReference type="EMBL" id="PXXK01000263">
    <property type="protein sequence ID" value="RFN47280.1"/>
    <property type="molecule type" value="Genomic_DNA"/>
</dbReference>
<dbReference type="CDD" id="cd11041">
    <property type="entry name" value="CYP503A1-like"/>
    <property type="match status" value="1"/>
</dbReference>
<evidence type="ECO:0000256" key="2">
    <source>
        <dbReference type="ARBA" id="ARBA00010617"/>
    </source>
</evidence>
<evidence type="ECO:0000256" key="5">
    <source>
        <dbReference type="ARBA" id="ARBA00023002"/>
    </source>
</evidence>
<accession>A0A395MHN0</accession>
<dbReference type="InterPro" id="IPR017972">
    <property type="entry name" value="Cyt_P450_CS"/>
</dbReference>
<keyword evidence="12" id="KW-1185">Reference proteome</keyword>
<dbReference type="InterPro" id="IPR036396">
    <property type="entry name" value="Cyt_P450_sf"/>
</dbReference>
<keyword evidence="6 8" id="KW-0408">Iron</keyword>
<organism evidence="11 12">
    <name type="scientific">Fusarium flagelliforme</name>
    <dbReference type="NCBI Taxonomy" id="2675880"/>
    <lineage>
        <taxon>Eukaryota</taxon>
        <taxon>Fungi</taxon>
        <taxon>Dikarya</taxon>
        <taxon>Ascomycota</taxon>
        <taxon>Pezizomycotina</taxon>
        <taxon>Sordariomycetes</taxon>
        <taxon>Hypocreomycetidae</taxon>
        <taxon>Hypocreales</taxon>
        <taxon>Nectriaceae</taxon>
        <taxon>Fusarium</taxon>
        <taxon>Fusarium incarnatum-equiseti species complex</taxon>
    </lineage>
</organism>
<dbReference type="GO" id="GO:0020037">
    <property type="term" value="F:heme binding"/>
    <property type="evidence" value="ECO:0007669"/>
    <property type="project" value="InterPro"/>
</dbReference>
<feature type="binding site" description="axial binding residue" evidence="8">
    <location>
        <position position="454"/>
    </location>
    <ligand>
        <name>heme</name>
        <dbReference type="ChEBI" id="CHEBI:30413"/>
    </ligand>
    <ligandPart>
        <name>Fe</name>
        <dbReference type="ChEBI" id="CHEBI:18248"/>
    </ligandPart>
</feature>
<keyword evidence="5 9" id="KW-0560">Oxidoreductase</keyword>
<dbReference type="Pfam" id="PF00067">
    <property type="entry name" value="p450"/>
    <property type="match status" value="1"/>
</dbReference>
<dbReference type="Proteomes" id="UP000265631">
    <property type="component" value="Unassembled WGS sequence"/>
</dbReference>
<dbReference type="PANTHER" id="PTHR46206:SF1">
    <property type="entry name" value="P450, PUTATIVE (EUROFUNG)-RELATED"/>
    <property type="match status" value="1"/>
</dbReference>
<keyword evidence="7 9" id="KW-0503">Monooxygenase</keyword>
<evidence type="ECO:0000256" key="9">
    <source>
        <dbReference type="RuleBase" id="RU000461"/>
    </source>
</evidence>
<dbReference type="PRINTS" id="PR00465">
    <property type="entry name" value="EP450IV"/>
</dbReference>
<evidence type="ECO:0000256" key="10">
    <source>
        <dbReference type="SAM" id="SignalP"/>
    </source>
</evidence>
<reference evidence="11 12" key="1">
    <citation type="journal article" date="2018" name="PLoS Pathog.">
        <title>Evolution of structural diversity of trichothecenes, a family of toxins produced by plant pathogenic and entomopathogenic fungi.</title>
        <authorList>
            <person name="Proctor R.H."/>
            <person name="McCormick S.P."/>
            <person name="Kim H.S."/>
            <person name="Cardoza R.E."/>
            <person name="Stanley A.M."/>
            <person name="Lindo L."/>
            <person name="Kelly A."/>
            <person name="Brown D.W."/>
            <person name="Lee T."/>
            <person name="Vaughan M.M."/>
            <person name="Alexander N.J."/>
            <person name="Busman M."/>
            <person name="Gutierrez S."/>
        </authorList>
    </citation>
    <scope>NUCLEOTIDE SEQUENCE [LARGE SCALE GENOMIC DNA]</scope>
    <source>
        <strain evidence="11 12">NRRL 13405</strain>
    </source>
</reference>
<dbReference type="Gene3D" id="1.10.630.10">
    <property type="entry name" value="Cytochrome P450"/>
    <property type="match status" value="1"/>
</dbReference>